<dbReference type="NCBIfam" id="NF041893">
    <property type="entry name" value="TraI_MobP_relax"/>
    <property type="match status" value="1"/>
</dbReference>
<feature type="compositionally biased region" description="Basic and acidic residues" evidence="1">
    <location>
        <begin position="600"/>
        <end position="622"/>
    </location>
</feature>
<dbReference type="InterPro" id="IPR005094">
    <property type="entry name" value="Endonuclease_MobA/VirD2"/>
</dbReference>
<feature type="domain" description="MobA/VirD2-like nuclease" evidence="2">
    <location>
        <begin position="50"/>
        <end position="161"/>
    </location>
</feature>
<reference evidence="5 6" key="1">
    <citation type="submission" date="2015-03" db="EMBL/GenBank/DDBJ databases">
        <authorList>
            <person name="Regsiter A."/>
            <person name="william w."/>
        </authorList>
    </citation>
    <scope>NUCLEOTIDE SEQUENCE [LARGE SCALE GENOMIC DNA]</scope>
    <source>
        <strain evidence="5 6">CB1</strain>
    </source>
</reference>
<dbReference type="InterPro" id="IPR040677">
    <property type="entry name" value="LPD7"/>
</dbReference>
<evidence type="ECO:0000259" key="2">
    <source>
        <dbReference type="Pfam" id="PF03432"/>
    </source>
</evidence>
<dbReference type="InterPro" id="IPR049751">
    <property type="entry name" value="TraI/MobA_relaxases"/>
</dbReference>
<feature type="domain" description="TraI-like middle" evidence="4">
    <location>
        <begin position="211"/>
        <end position="299"/>
    </location>
</feature>
<organism evidence="5 6">
    <name type="scientific">Thiomonas arsenitoxydans (strain DSM 22701 / CIP 110005 / 3As)</name>
    <dbReference type="NCBI Taxonomy" id="426114"/>
    <lineage>
        <taxon>Bacteria</taxon>
        <taxon>Pseudomonadati</taxon>
        <taxon>Pseudomonadota</taxon>
        <taxon>Betaproteobacteria</taxon>
        <taxon>Burkholderiales</taxon>
        <taxon>Thiomonas</taxon>
    </lineage>
</organism>
<dbReference type="EMBL" id="CTRI01000029">
    <property type="protein sequence ID" value="CQR38369.1"/>
    <property type="molecule type" value="Genomic_DNA"/>
</dbReference>
<dbReference type="InterPro" id="IPR054462">
    <property type="entry name" value="TraI_M"/>
</dbReference>
<dbReference type="Pfam" id="PF03432">
    <property type="entry name" value="Relaxase"/>
    <property type="match status" value="1"/>
</dbReference>
<evidence type="ECO:0000259" key="3">
    <source>
        <dbReference type="Pfam" id="PF18821"/>
    </source>
</evidence>
<evidence type="ECO:0000259" key="4">
    <source>
        <dbReference type="Pfam" id="PF22863"/>
    </source>
</evidence>
<accession>A0ABM9TAD8</accession>
<keyword evidence="6" id="KW-1185">Reference proteome</keyword>
<dbReference type="Pfam" id="PF18821">
    <property type="entry name" value="LPD7"/>
    <property type="match status" value="1"/>
</dbReference>
<proteinExistence type="predicted"/>
<feature type="region of interest" description="Disordered" evidence="1">
    <location>
        <begin position="589"/>
        <end position="646"/>
    </location>
</feature>
<dbReference type="Proteomes" id="UP000078599">
    <property type="component" value="Unassembled WGS sequence"/>
</dbReference>
<gene>
    <name evidence="5" type="ORF">THICB1_70410</name>
</gene>
<dbReference type="Pfam" id="PF22863">
    <property type="entry name" value="TraI_middle"/>
    <property type="match status" value="1"/>
</dbReference>
<dbReference type="RefSeq" id="WP_064971602.1">
    <property type="nucleotide sequence ID" value="NZ_LN831667.1"/>
</dbReference>
<comment type="caution">
    <text evidence="5">The sequence shown here is derived from an EMBL/GenBank/DDBJ whole genome shotgun (WGS) entry which is preliminary data.</text>
</comment>
<name>A0ABM9TAD8_THIA3</name>
<evidence type="ECO:0000313" key="5">
    <source>
        <dbReference type="EMBL" id="CQR38369.1"/>
    </source>
</evidence>
<evidence type="ECO:0000313" key="6">
    <source>
        <dbReference type="Proteomes" id="UP000078599"/>
    </source>
</evidence>
<sequence>MLAKVITRKAVSRGFGEAVRYIARDNADQLDEPRPEMGTLQLDCPLDTPEDRQTAIDILDATAAAARNKTARGPVYHVTLAWQEAEHPERPQIDAACAHVMQTLGFAGHEALWALHRDTDHDHVHLIVNRVHADGHTAKVPRYDWLLLDKAMREIELAQGWRHSPGPYVVVQDQDQDKPVIAKMSRAERAKRGRLEDGPRLSNAAKAAEHRNAGAPSFQGWLSGEPAQALRVAVQQPGATWQSLHRAAAGYGVSITPKGSGLVATTTLDDGRVLAAKASQMGRWASKSALENALGPYVPPRGPMPEPTVAYAAALDGQRASLRGEPQHVGIDPERQRRRAERAQARTLLAKRFKAEQQASRMRRPALRKALTERHRAERQMLTAELRQMRATAIAEHKRDGLLPQVAISYQAWMAAGRREALQKQQAAERRALTAKIPRSEVWRTWLDKQAEQGDEAAKAALRGIRYREQRKSKKYQQQDGIEGEDLDPLRKLTVAALDAQIDPKRQLVIYRGQDGQEKFTDTGPRIVMHDKAADSLEAALRIASQKYGGQVDITGSSEFRERAARQAVRLGIKVANADLQAIVVDEQARMQQQRAPTRATKESRDTDQTHERKHAESRSSEKTSGISPELGDKPAPAPRQAAPALDRAAMPKIQALRDTPREQAIQTMEQAIGRWLDGDRSSGPVKAFIAAHDRATRQGGNGRALLADVVDRVFTRRGDGVAADLSGFMSTIERQRKREQGMGR</sequence>
<feature type="domain" description="Large polyvalent protein-associated" evidence="3">
    <location>
        <begin position="500"/>
        <end position="584"/>
    </location>
</feature>
<protein>
    <submittedName>
        <fullName evidence="5">Relaxase/mobilization nuclease family protein</fullName>
    </submittedName>
</protein>
<evidence type="ECO:0000256" key="1">
    <source>
        <dbReference type="SAM" id="MobiDB-lite"/>
    </source>
</evidence>